<dbReference type="PANTHER" id="PTHR43591">
    <property type="entry name" value="METHYLTRANSFERASE"/>
    <property type="match status" value="1"/>
</dbReference>
<dbReference type="UniPathway" id="UPA00232"/>
<proteinExistence type="inferred from homology"/>
<feature type="binding site" evidence="5">
    <location>
        <position position="60"/>
    </location>
    <ligand>
        <name>S-adenosyl-L-methionine</name>
        <dbReference type="ChEBI" id="CHEBI:59789"/>
    </ligand>
</feature>
<keyword evidence="1 5" id="KW-0474">Menaquinone biosynthesis</keyword>
<comment type="pathway">
    <text evidence="5">Quinol/quinone metabolism; menaquinone biosynthesis; menaquinol from 1,4-dihydroxy-2-naphthoate: step 2/2.</text>
</comment>
<dbReference type="AlphaFoldDB" id="E1QMB7"/>
<dbReference type="PROSITE" id="PS51608">
    <property type="entry name" value="SAM_MT_UBIE"/>
    <property type="match status" value="1"/>
</dbReference>
<comment type="similarity">
    <text evidence="5">Belongs to the class I-like SAM-binding methyltransferase superfamily. MenG/UbiE family.</text>
</comment>
<dbReference type="PANTHER" id="PTHR43591:SF24">
    <property type="entry name" value="2-METHOXY-6-POLYPRENYL-1,4-BENZOQUINOL METHYLASE, MITOCHONDRIAL"/>
    <property type="match status" value="1"/>
</dbReference>
<keyword evidence="4 5" id="KW-0949">S-adenosyl-L-methionine</keyword>
<accession>E1QMB7</accession>
<evidence type="ECO:0000256" key="2">
    <source>
        <dbReference type="ARBA" id="ARBA00022603"/>
    </source>
</evidence>
<dbReference type="UniPathway" id="UPA00079">
    <property type="reaction ID" value="UER00169"/>
</dbReference>
<dbReference type="InterPro" id="IPR004033">
    <property type="entry name" value="UbiE/COQ5_MeTrFase"/>
</dbReference>
<evidence type="ECO:0000256" key="5">
    <source>
        <dbReference type="HAMAP-Rule" id="MF_01813"/>
    </source>
</evidence>
<comment type="catalytic activity">
    <reaction evidence="5">
        <text>a 2-demethylmenaquinol + S-adenosyl-L-methionine = a menaquinol + S-adenosyl-L-homocysteine + H(+)</text>
        <dbReference type="Rhea" id="RHEA:42640"/>
        <dbReference type="Rhea" id="RHEA-COMP:9539"/>
        <dbReference type="Rhea" id="RHEA-COMP:9563"/>
        <dbReference type="ChEBI" id="CHEBI:15378"/>
        <dbReference type="ChEBI" id="CHEBI:18151"/>
        <dbReference type="ChEBI" id="CHEBI:55437"/>
        <dbReference type="ChEBI" id="CHEBI:57856"/>
        <dbReference type="ChEBI" id="CHEBI:59789"/>
        <dbReference type="EC" id="2.1.1.163"/>
    </reaction>
</comment>
<keyword evidence="3 5" id="KW-0808">Transferase</keyword>
<organism evidence="6 7">
    <name type="scientific">Desulfarculus baarsii (strain ATCC 33931 / DSM 2075 / LMG 7858 / VKM B-1802 / 2st14)</name>
    <dbReference type="NCBI Taxonomy" id="644282"/>
    <lineage>
        <taxon>Bacteria</taxon>
        <taxon>Pseudomonadati</taxon>
        <taxon>Thermodesulfobacteriota</taxon>
        <taxon>Desulfarculia</taxon>
        <taxon>Desulfarculales</taxon>
        <taxon>Desulfarculaceae</taxon>
        <taxon>Desulfarculus</taxon>
    </lineage>
</organism>
<dbReference type="GO" id="GO:0043770">
    <property type="term" value="F:demethylmenaquinone methyltransferase activity"/>
    <property type="evidence" value="ECO:0007669"/>
    <property type="project" value="UniProtKB-UniRule"/>
</dbReference>
<sequence>MRDPSAQIKQVKGIFSRVAPVYDLLNHVLSLGEDIRWRRFVARALRLGPTGRVLDVATGTGDLALAVAKRPERPLVVGLDLTPAMLGPARRKCAASGARVALLAGDGTLLPFADQSFDAVTCAFGVRNIPDRRQAMAEMGRVLVPGGRVYILEFTTPQSAWVRRVYLRYLRHLLPRVGGLISGDEASYRYLAETIMEFPSPAEFRGEMAAAGLIAARSHALTAGVAWVHVAERPLANIPR</sequence>
<keyword evidence="2 5" id="KW-0489">Methyltransferase</keyword>
<evidence type="ECO:0000256" key="4">
    <source>
        <dbReference type="ARBA" id="ARBA00022691"/>
    </source>
</evidence>
<dbReference type="STRING" id="644282.Deba_2806"/>
<dbReference type="CDD" id="cd02440">
    <property type="entry name" value="AdoMet_MTases"/>
    <property type="match status" value="1"/>
</dbReference>
<reference evidence="6 7" key="1">
    <citation type="journal article" date="2010" name="Stand. Genomic Sci.">
        <title>Complete genome sequence of Desulfarculus baarsii type strain (2st14).</title>
        <authorList>
            <person name="Sun H."/>
            <person name="Spring S."/>
            <person name="Lapidus A."/>
            <person name="Davenport K."/>
            <person name="Del Rio T.G."/>
            <person name="Tice H."/>
            <person name="Nolan M."/>
            <person name="Copeland A."/>
            <person name="Cheng J.F."/>
            <person name="Lucas S."/>
            <person name="Tapia R."/>
            <person name="Goodwin L."/>
            <person name="Pitluck S."/>
            <person name="Ivanova N."/>
            <person name="Pagani I."/>
            <person name="Mavromatis K."/>
            <person name="Ovchinnikova G."/>
            <person name="Pati A."/>
            <person name="Chen A."/>
            <person name="Palaniappan K."/>
            <person name="Hauser L."/>
            <person name="Chang Y.J."/>
            <person name="Jeffries C.D."/>
            <person name="Detter J.C."/>
            <person name="Han C."/>
            <person name="Rohde M."/>
            <person name="Brambilla E."/>
            <person name="Goker M."/>
            <person name="Woyke T."/>
            <person name="Bristow J."/>
            <person name="Eisen J.A."/>
            <person name="Markowitz V."/>
            <person name="Hugenholtz P."/>
            <person name="Kyrpides N.C."/>
            <person name="Klenk H.P."/>
            <person name="Land M."/>
        </authorList>
    </citation>
    <scope>NUCLEOTIDE SEQUENCE [LARGE SCALE GENOMIC DNA]</scope>
    <source>
        <strain evidence="7">ATCC 33931 / DSM 2075 / LMG 7858 / VKM B-1802 / 2st14</strain>
    </source>
</reference>
<dbReference type="EMBL" id="CP002085">
    <property type="protein sequence ID" value="ADK86160.1"/>
    <property type="molecule type" value="Genomic_DNA"/>
</dbReference>
<name>E1QMB7_DESB2</name>
<dbReference type="NCBIfam" id="TIGR01934">
    <property type="entry name" value="MenG_MenH_UbiE"/>
    <property type="match status" value="1"/>
</dbReference>
<dbReference type="InterPro" id="IPR029063">
    <property type="entry name" value="SAM-dependent_MTases_sf"/>
</dbReference>
<dbReference type="HAMAP" id="MF_01813">
    <property type="entry name" value="MenG_UbiE_methyltr"/>
    <property type="match status" value="1"/>
</dbReference>
<dbReference type="Pfam" id="PF01209">
    <property type="entry name" value="Ubie_methyltran"/>
    <property type="match status" value="1"/>
</dbReference>
<dbReference type="InterPro" id="IPR023576">
    <property type="entry name" value="UbiE/COQ5_MeTrFase_CS"/>
</dbReference>
<dbReference type="HOGENOM" id="CLU_037990_0_0_7"/>
<feature type="binding site" evidence="5">
    <location>
        <position position="80"/>
    </location>
    <ligand>
        <name>S-adenosyl-L-methionine</name>
        <dbReference type="ChEBI" id="CHEBI:59789"/>
    </ligand>
</feature>
<dbReference type="PROSITE" id="PS01183">
    <property type="entry name" value="UBIE_1"/>
    <property type="match status" value="1"/>
</dbReference>
<comment type="caution">
    <text evidence="5">Lacks conserved residue(s) required for the propagation of feature annotation.</text>
</comment>
<dbReference type="GO" id="GO:0009234">
    <property type="term" value="P:menaquinone biosynthetic process"/>
    <property type="evidence" value="ECO:0007669"/>
    <property type="project" value="UniProtKB-UniRule"/>
</dbReference>
<dbReference type="SUPFAM" id="SSF53335">
    <property type="entry name" value="S-adenosyl-L-methionine-dependent methyltransferases"/>
    <property type="match status" value="1"/>
</dbReference>
<dbReference type="GO" id="GO:0032259">
    <property type="term" value="P:methylation"/>
    <property type="evidence" value="ECO:0007669"/>
    <property type="project" value="UniProtKB-KW"/>
</dbReference>
<dbReference type="eggNOG" id="COG2226">
    <property type="taxonomic scope" value="Bacteria"/>
</dbReference>
<gene>
    <name evidence="5" type="primary">menG</name>
    <name evidence="6" type="ordered locus">Deba_2806</name>
</gene>
<dbReference type="KEGG" id="dbr:Deba_2806"/>
<evidence type="ECO:0000256" key="1">
    <source>
        <dbReference type="ARBA" id="ARBA00022428"/>
    </source>
</evidence>
<comment type="function">
    <text evidence="5">Methyltransferase required for the conversion of demethylmenaquinol (DMKH2) to menaquinol (MKH2).</text>
</comment>
<dbReference type="GO" id="GO:0006744">
    <property type="term" value="P:ubiquinone biosynthetic process"/>
    <property type="evidence" value="ECO:0007669"/>
    <property type="project" value="UniProtKB-UniPathway"/>
</dbReference>
<evidence type="ECO:0000313" key="6">
    <source>
        <dbReference type="EMBL" id="ADK86160.1"/>
    </source>
</evidence>
<dbReference type="Gene3D" id="3.40.50.150">
    <property type="entry name" value="Vaccinia Virus protein VP39"/>
    <property type="match status" value="1"/>
</dbReference>
<evidence type="ECO:0000256" key="3">
    <source>
        <dbReference type="ARBA" id="ARBA00022679"/>
    </source>
</evidence>
<dbReference type="Proteomes" id="UP000009047">
    <property type="component" value="Chromosome"/>
</dbReference>
<keyword evidence="6" id="KW-0830">Ubiquinone</keyword>
<dbReference type="EC" id="2.1.1.163" evidence="5"/>
<protein>
    <recommendedName>
        <fullName evidence="5">Demethylmenaquinone methyltransferase</fullName>
        <ecNumber evidence="5">2.1.1.163</ecNumber>
    </recommendedName>
</protein>
<keyword evidence="7" id="KW-1185">Reference proteome</keyword>
<evidence type="ECO:0000313" key="7">
    <source>
        <dbReference type="Proteomes" id="UP000009047"/>
    </source>
</evidence>
<feature type="binding site" evidence="5">
    <location>
        <begin position="106"/>
        <end position="107"/>
    </location>
    <ligand>
        <name>S-adenosyl-L-methionine</name>
        <dbReference type="ChEBI" id="CHEBI:59789"/>
    </ligand>
</feature>
<dbReference type="RefSeq" id="WP_013259599.1">
    <property type="nucleotide sequence ID" value="NC_014365.1"/>
</dbReference>